<dbReference type="InParanoid" id="A0A1B7N2C9"/>
<name>A0A1B7N2C9_9AGAM</name>
<dbReference type="Gene3D" id="2.130.10.10">
    <property type="entry name" value="YVTN repeat-like/Quinoprotein amine dehydrogenase"/>
    <property type="match status" value="2"/>
</dbReference>
<dbReference type="OrthoDB" id="10264376at2759"/>
<proteinExistence type="predicted"/>
<dbReference type="PRINTS" id="PR00320">
    <property type="entry name" value="GPROTEINBRPT"/>
</dbReference>
<dbReference type="CDD" id="cd00200">
    <property type="entry name" value="WD40"/>
    <property type="match status" value="1"/>
</dbReference>
<dbReference type="GO" id="GO:0005634">
    <property type="term" value="C:nucleus"/>
    <property type="evidence" value="ECO:0007669"/>
    <property type="project" value="TreeGrafter"/>
</dbReference>
<reference evidence="5 6" key="1">
    <citation type="submission" date="2016-06" db="EMBL/GenBank/DDBJ databases">
        <title>Comparative genomics of the ectomycorrhizal sister species Rhizopogon vinicolor and Rhizopogon vesiculosus (Basidiomycota: Boletales) reveals a divergence of the mating type B locus.</title>
        <authorList>
            <consortium name="DOE Joint Genome Institute"/>
            <person name="Mujic A.B."/>
            <person name="Kuo A."/>
            <person name="Tritt A."/>
            <person name="Lipzen A."/>
            <person name="Chen C."/>
            <person name="Johnson J."/>
            <person name="Sharma A."/>
            <person name="Barry K."/>
            <person name="Grigoriev I.V."/>
            <person name="Spatafora J.W."/>
        </authorList>
    </citation>
    <scope>NUCLEOTIDE SEQUENCE [LARGE SCALE GENOMIC DNA]</scope>
    <source>
        <strain evidence="5 6">AM-OR11-026</strain>
    </source>
</reference>
<dbReference type="PANTHER" id="PTHR16017:SF0">
    <property type="entry name" value="WD REPEAT-CONTAINING PROTEIN 70"/>
    <property type="match status" value="1"/>
</dbReference>
<organism evidence="5 6">
    <name type="scientific">Rhizopogon vinicolor AM-OR11-026</name>
    <dbReference type="NCBI Taxonomy" id="1314800"/>
    <lineage>
        <taxon>Eukaryota</taxon>
        <taxon>Fungi</taxon>
        <taxon>Dikarya</taxon>
        <taxon>Basidiomycota</taxon>
        <taxon>Agaricomycotina</taxon>
        <taxon>Agaricomycetes</taxon>
        <taxon>Agaricomycetidae</taxon>
        <taxon>Boletales</taxon>
        <taxon>Suillineae</taxon>
        <taxon>Rhizopogonaceae</taxon>
        <taxon>Rhizopogon</taxon>
    </lineage>
</organism>
<feature type="region of interest" description="Disordered" evidence="4">
    <location>
        <begin position="15"/>
        <end position="113"/>
    </location>
</feature>
<dbReference type="SMART" id="SM00320">
    <property type="entry name" value="WD40"/>
    <property type="match status" value="5"/>
</dbReference>
<evidence type="ECO:0000256" key="3">
    <source>
        <dbReference type="PROSITE-ProRule" id="PRU00221"/>
    </source>
</evidence>
<evidence type="ECO:0000313" key="6">
    <source>
        <dbReference type="Proteomes" id="UP000092154"/>
    </source>
</evidence>
<dbReference type="InterPro" id="IPR015943">
    <property type="entry name" value="WD40/YVTN_repeat-like_dom_sf"/>
</dbReference>
<keyword evidence="6" id="KW-1185">Reference proteome</keyword>
<feature type="compositionally biased region" description="Basic and acidic residues" evidence="4">
    <location>
        <begin position="21"/>
        <end position="46"/>
    </location>
</feature>
<feature type="repeat" description="WD" evidence="3">
    <location>
        <begin position="332"/>
        <end position="357"/>
    </location>
</feature>
<dbReference type="SUPFAM" id="SSF50978">
    <property type="entry name" value="WD40 repeat-like"/>
    <property type="match status" value="1"/>
</dbReference>
<dbReference type="InterPro" id="IPR001680">
    <property type="entry name" value="WD40_rpt"/>
</dbReference>
<dbReference type="AlphaFoldDB" id="A0A1B7N2C9"/>
<protein>
    <submittedName>
        <fullName evidence="5">Transcription factor</fullName>
    </submittedName>
</protein>
<dbReference type="InterPro" id="IPR020472">
    <property type="entry name" value="WD40_PAC1"/>
</dbReference>
<evidence type="ECO:0000256" key="2">
    <source>
        <dbReference type="ARBA" id="ARBA00022737"/>
    </source>
</evidence>
<dbReference type="Pfam" id="PF00400">
    <property type="entry name" value="WD40"/>
    <property type="match status" value="3"/>
</dbReference>
<sequence>MADMDVFSAMGIAGFGKTAKKRELDPKRFDKTKREEVVLPKVEEKPLLPQSGPSKLSTGIPSQSDEDEDDPGPPLLPAGLYQHDVDGVGNEDNEDDRADSDEPEYDPGAFSLSAPEFPITHEATLKEHTKVISALTLDPSGARVLSGSHDYDCKLWDFGGMTTQTRSFKTWEPAGSYYVNDLKYSNDGQQFLVISGTLQAKLFDREGEEKATFVKGDMYIRDMKNTAGHVGELSSCAWHPKDKQYFITSSADSTIRIWDVENKRKQKSVIVVKSKERGARTKVTTCAYSTDGTLIGGACLDGALHMWQASSNFVRPNMTIEGAHTKGTEAGSLVFSVDGRTVLTRGGDDSVKLWDLRAFKKPLATYSEATTLYPGTNAVFSPDEKYILTGTGSSAKGGRGKLTFLSRDSLSVVKELDMDTTPVKLVWHSKINQIIAGLANGTVSVLYSPETSLNGAKLLLSKGAPKRPTVEDMSDALAAPTILTPHALPMFKDGDGIVKGMKRKREKDRMDPRKSRRPELPVTGPGRGGRVGASATQHVVQNLVRDTTRDEDPREALLKYAKKAEEDPQWTSAWRQNQPKPVFANVSEDEEEGQEE</sequence>
<dbReference type="GO" id="GO:0035861">
    <property type="term" value="C:site of double-strand break"/>
    <property type="evidence" value="ECO:0007669"/>
    <property type="project" value="TreeGrafter"/>
</dbReference>
<feature type="compositionally biased region" description="Acidic residues" evidence="4">
    <location>
        <begin position="587"/>
        <end position="596"/>
    </location>
</feature>
<feature type="compositionally biased region" description="Basic and acidic residues" evidence="4">
    <location>
        <begin position="507"/>
        <end position="519"/>
    </location>
</feature>
<dbReference type="STRING" id="1314800.A0A1B7N2C9"/>
<accession>A0A1B7N2C9</accession>
<dbReference type="PANTHER" id="PTHR16017">
    <property type="entry name" value="GASTRULATION DEFECTIVE PROTEIN 1-RELATED"/>
    <property type="match status" value="1"/>
</dbReference>
<dbReference type="PROSITE" id="PS50294">
    <property type="entry name" value="WD_REPEATS_REGION"/>
    <property type="match status" value="2"/>
</dbReference>
<dbReference type="EMBL" id="KV448267">
    <property type="protein sequence ID" value="OAX38992.1"/>
    <property type="molecule type" value="Genomic_DNA"/>
</dbReference>
<evidence type="ECO:0000256" key="1">
    <source>
        <dbReference type="ARBA" id="ARBA00022574"/>
    </source>
</evidence>
<keyword evidence="1 3" id="KW-0853">WD repeat</keyword>
<dbReference type="PROSITE" id="PS50082">
    <property type="entry name" value="WD_REPEATS_2"/>
    <property type="match status" value="3"/>
</dbReference>
<feature type="region of interest" description="Disordered" evidence="4">
    <location>
        <begin position="501"/>
        <end position="534"/>
    </location>
</feature>
<dbReference type="InterPro" id="IPR051858">
    <property type="entry name" value="WD_repeat_GAD-1"/>
</dbReference>
<feature type="repeat" description="WD" evidence="3">
    <location>
        <begin position="125"/>
        <end position="157"/>
    </location>
</feature>
<feature type="compositionally biased region" description="Acidic residues" evidence="4">
    <location>
        <begin position="89"/>
        <end position="105"/>
    </location>
</feature>
<feature type="region of interest" description="Disordered" evidence="4">
    <location>
        <begin position="561"/>
        <end position="596"/>
    </location>
</feature>
<evidence type="ECO:0000256" key="4">
    <source>
        <dbReference type="SAM" id="MobiDB-lite"/>
    </source>
</evidence>
<evidence type="ECO:0000313" key="5">
    <source>
        <dbReference type="EMBL" id="OAX38992.1"/>
    </source>
</evidence>
<dbReference type="FunCoup" id="A0A1B7N2C9">
    <property type="interactions" value="851"/>
</dbReference>
<feature type="compositionally biased region" description="Polar residues" evidence="4">
    <location>
        <begin position="569"/>
        <end position="579"/>
    </location>
</feature>
<dbReference type="Proteomes" id="UP000092154">
    <property type="component" value="Unassembled WGS sequence"/>
</dbReference>
<feature type="compositionally biased region" description="Polar residues" evidence="4">
    <location>
        <begin position="51"/>
        <end position="63"/>
    </location>
</feature>
<keyword evidence="2" id="KW-0677">Repeat</keyword>
<dbReference type="InterPro" id="IPR036322">
    <property type="entry name" value="WD40_repeat_dom_sf"/>
</dbReference>
<feature type="repeat" description="WD" evidence="3">
    <location>
        <begin position="226"/>
        <end position="268"/>
    </location>
</feature>
<gene>
    <name evidence="5" type="ORF">K503DRAFT_769912</name>
</gene>